<proteinExistence type="predicted"/>
<comment type="caution">
    <text evidence="1">The sequence shown here is derived from an EMBL/GenBank/DDBJ whole genome shotgun (WGS) entry which is preliminary data.</text>
</comment>
<dbReference type="RefSeq" id="WP_167713104.1">
    <property type="nucleotide sequence ID" value="NZ_BAAADY010000034.1"/>
</dbReference>
<evidence type="ECO:0000313" key="2">
    <source>
        <dbReference type="Proteomes" id="UP000531251"/>
    </source>
</evidence>
<dbReference type="EMBL" id="JAATJB010000023">
    <property type="protein sequence ID" value="NJB99869.1"/>
    <property type="molecule type" value="Genomic_DNA"/>
</dbReference>
<dbReference type="Proteomes" id="UP000531251">
    <property type="component" value="Unassembled WGS sequence"/>
</dbReference>
<evidence type="ECO:0000313" key="1">
    <source>
        <dbReference type="EMBL" id="NJB99869.1"/>
    </source>
</evidence>
<accession>A0A7X5Y2L3</accession>
<name>A0A7X5Y2L3_9SPHN</name>
<protein>
    <submittedName>
        <fullName evidence="1">Uncharacterized protein</fullName>
    </submittedName>
</protein>
<keyword evidence="2" id="KW-1185">Reference proteome</keyword>
<reference evidence="1 2" key="1">
    <citation type="submission" date="2020-03" db="EMBL/GenBank/DDBJ databases">
        <title>Genomic Encyclopedia of Type Strains, Phase IV (KMG-IV): sequencing the most valuable type-strain genomes for metagenomic binning, comparative biology and taxonomic classification.</title>
        <authorList>
            <person name="Goeker M."/>
        </authorList>
    </citation>
    <scope>NUCLEOTIDE SEQUENCE [LARGE SCALE GENOMIC DNA]</scope>
    <source>
        <strain evidence="1 2">DSM 7225</strain>
    </source>
</reference>
<gene>
    <name evidence="1" type="ORF">GGR89_004215</name>
</gene>
<sequence length="148" mass="15170">MAKGYSKELVGVRDGSVVPALKADGRKVLSRRRETLATFDLSQSTVAKASGDTNVIGVLPKGHRFAGVRITSSVSLGTATIAIGYAGAPAAYRAAAVFTAVETPTTAAPTAALTADPVDSDTEIFFTVGTAALPSSGILVMELHYTGR</sequence>
<dbReference type="AlphaFoldDB" id="A0A7X5Y2L3"/>
<organism evidence="1 2">
    <name type="scientific">Sphingomonas trueperi</name>
    <dbReference type="NCBI Taxonomy" id="53317"/>
    <lineage>
        <taxon>Bacteria</taxon>
        <taxon>Pseudomonadati</taxon>
        <taxon>Pseudomonadota</taxon>
        <taxon>Alphaproteobacteria</taxon>
        <taxon>Sphingomonadales</taxon>
        <taxon>Sphingomonadaceae</taxon>
        <taxon>Sphingomonas</taxon>
    </lineage>
</organism>